<dbReference type="PANTHER" id="PTHR16305:SF35">
    <property type="entry name" value="TRANSCRIPTIONAL ACTIVATOR DOMAIN"/>
    <property type="match status" value="1"/>
</dbReference>
<reference evidence="4" key="1">
    <citation type="journal article" date="2014" name="Int. J. Syst. Evol. Microbiol.">
        <title>Complete genome sequence of Corynebacterium casei LMG S-19264T (=DSM 44701T), isolated from a smear-ripened cheese.</title>
        <authorList>
            <consortium name="US DOE Joint Genome Institute (JGI-PGF)"/>
            <person name="Walter F."/>
            <person name="Albersmeier A."/>
            <person name="Kalinowski J."/>
            <person name="Ruckert C."/>
        </authorList>
    </citation>
    <scope>NUCLEOTIDE SEQUENCE</scope>
    <source>
        <strain evidence="4">CGMCC 4.7430</strain>
    </source>
</reference>
<dbReference type="PRINTS" id="PR00038">
    <property type="entry name" value="HTHLUXR"/>
</dbReference>
<dbReference type="Gene3D" id="1.10.10.10">
    <property type="entry name" value="Winged helix-like DNA-binding domain superfamily/Winged helix DNA-binding domain"/>
    <property type="match status" value="1"/>
</dbReference>
<keyword evidence="5" id="KW-1185">Reference proteome</keyword>
<dbReference type="EMBL" id="BMNK01000005">
    <property type="protein sequence ID" value="GGP07712.1"/>
    <property type="molecule type" value="Genomic_DNA"/>
</dbReference>
<keyword evidence="2" id="KW-0067">ATP-binding</keyword>
<name>A0A918E5E1_9ACTN</name>
<dbReference type="InterPro" id="IPR041664">
    <property type="entry name" value="AAA_16"/>
</dbReference>
<feature type="domain" description="HTH luxR-type" evidence="3">
    <location>
        <begin position="820"/>
        <end position="885"/>
    </location>
</feature>
<protein>
    <submittedName>
        <fullName evidence="4">LuxR family transcriptional regulator</fullName>
    </submittedName>
</protein>
<dbReference type="Pfam" id="PF00196">
    <property type="entry name" value="GerE"/>
    <property type="match status" value="1"/>
</dbReference>
<dbReference type="InterPro" id="IPR000792">
    <property type="entry name" value="Tscrpt_reg_LuxR_C"/>
</dbReference>
<evidence type="ECO:0000256" key="2">
    <source>
        <dbReference type="ARBA" id="ARBA00022840"/>
    </source>
</evidence>
<comment type="caution">
    <text evidence="4">The sequence shown here is derived from an EMBL/GenBank/DDBJ whole genome shotgun (WGS) entry which is preliminary data.</text>
</comment>
<accession>A0A918E5E1</accession>
<dbReference type="InterPro" id="IPR036388">
    <property type="entry name" value="WH-like_DNA-bd_sf"/>
</dbReference>
<dbReference type="InterPro" id="IPR027417">
    <property type="entry name" value="P-loop_NTPase"/>
</dbReference>
<dbReference type="RefSeq" id="WP_189139817.1">
    <property type="nucleotide sequence ID" value="NZ_BMNK01000005.1"/>
</dbReference>
<evidence type="ECO:0000259" key="3">
    <source>
        <dbReference type="PROSITE" id="PS50043"/>
    </source>
</evidence>
<organism evidence="4 5">
    <name type="scientific">Nonomuraea glycinis</name>
    <dbReference type="NCBI Taxonomy" id="2047744"/>
    <lineage>
        <taxon>Bacteria</taxon>
        <taxon>Bacillati</taxon>
        <taxon>Actinomycetota</taxon>
        <taxon>Actinomycetes</taxon>
        <taxon>Streptosporangiales</taxon>
        <taxon>Streptosporangiaceae</taxon>
        <taxon>Nonomuraea</taxon>
    </lineage>
</organism>
<dbReference type="GO" id="GO:0006355">
    <property type="term" value="P:regulation of DNA-templated transcription"/>
    <property type="evidence" value="ECO:0007669"/>
    <property type="project" value="InterPro"/>
</dbReference>
<dbReference type="InterPro" id="IPR011990">
    <property type="entry name" value="TPR-like_helical_dom_sf"/>
</dbReference>
<dbReference type="GO" id="GO:0005737">
    <property type="term" value="C:cytoplasm"/>
    <property type="evidence" value="ECO:0007669"/>
    <property type="project" value="TreeGrafter"/>
</dbReference>
<keyword evidence="1" id="KW-0547">Nucleotide-binding</keyword>
<dbReference type="SUPFAM" id="SSF46894">
    <property type="entry name" value="C-terminal effector domain of the bipartite response regulators"/>
    <property type="match status" value="1"/>
</dbReference>
<evidence type="ECO:0000256" key="1">
    <source>
        <dbReference type="ARBA" id="ARBA00022741"/>
    </source>
</evidence>
<proteinExistence type="predicted"/>
<sequence>MGQKSVLGRWPFVGRASQLERFDASLEDPRGRGFIVFGPAGAGKSRLIEECLERAEGAGRRIGRAVATAAAASIPLGAVAHLLPTEADLSDPVTGFASVARLLSGSGTNPAPMVIGVDDLHLLDATSAVLLRQLMDAGVIFLLGSVRSGEPSGPAVAALSYGDPVQQVDLVDLERSQVETLLERVLGRHVGSSTVGRLFTASGGNPLYLRELVIGAMTGGILTCDGEVWEMAPGRLPGTRRLTDLIRSRLSVASPEGRDVLEALALCEPLSVAQLTTGAEPRTLDELEQAGLIVIHRERRRTAVRLAHPLYGEVLRAGITTLRRQETLLRHLSLLETSGARRREDAMRLATYRLAATGTADPALLMRAAALAIHTRAYAGALSLLRAVPEEWHGVHYRLLLGKTLYEAGEFTQAETVLSQAGGPTGDEQETLLVTALRVQNLIWGLGASRRTVREVIEAARHRVTSPSGHQALTATEAAGCFALGEFPRGLDLCSRLPLESGPGPDVMTWLIAATTKSATLAFLGRGEEAVTWARRATSVSAAVDAELYSMTTHEAAHQSVLTLALAESGHLAESRAVGEQAYRTLAHGLPSPEQRLLAFQLGRAAWLAGHPGQARRWYAELARAARPYTAIVLPLALSGLAASAALQGDLDAADAALAEYDRLTCAVHMPEERLGVAWVHAVRGELSHARAVLTAAADEARTRGQVAFESVLLTDLVRLGGAGEAAGRLAEIAEAIGGRFHRARAGLAAAWVAGCPYRLLTAAGEMEAIGADLLAAEAAGVAAGILRQAGDSRRARAAALRAQLLAARCEGARTPALATGGSGARLTRRQQEIALLAVQGMSSKDIAERLGISARTVDNHLRHVYVEFGITNRGELATRLNGEALSGPRSRGT</sequence>
<dbReference type="Proteomes" id="UP000660745">
    <property type="component" value="Unassembled WGS sequence"/>
</dbReference>
<dbReference type="InterPro" id="IPR016032">
    <property type="entry name" value="Sig_transdc_resp-reg_C-effctor"/>
</dbReference>
<dbReference type="CDD" id="cd06170">
    <property type="entry name" value="LuxR_C_like"/>
    <property type="match status" value="1"/>
</dbReference>
<dbReference type="SUPFAM" id="SSF52540">
    <property type="entry name" value="P-loop containing nucleoside triphosphate hydrolases"/>
    <property type="match status" value="1"/>
</dbReference>
<dbReference type="GO" id="GO:0003677">
    <property type="term" value="F:DNA binding"/>
    <property type="evidence" value="ECO:0007669"/>
    <property type="project" value="InterPro"/>
</dbReference>
<evidence type="ECO:0000313" key="4">
    <source>
        <dbReference type="EMBL" id="GGP07712.1"/>
    </source>
</evidence>
<dbReference type="GO" id="GO:0005524">
    <property type="term" value="F:ATP binding"/>
    <property type="evidence" value="ECO:0007669"/>
    <property type="project" value="UniProtKB-KW"/>
</dbReference>
<dbReference type="PROSITE" id="PS50043">
    <property type="entry name" value="HTH_LUXR_2"/>
    <property type="match status" value="1"/>
</dbReference>
<dbReference type="GO" id="GO:0004016">
    <property type="term" value="F:adenylate cyclase activity"/>
    <property type="evidence" value="ECO:0007669"/>
    <property type="project" value="TreeGrafter"/>
</dbReference>
<dbReference type="SMART" id="SM00421">
    <property type="entry name" value="HTH_LUXR"/>
    <property type="match status" value="1"/>
</dbReference>
<dbReference type="PANTHER" id="PTHR16305">
    <property type="entry name" value="TESTICULAR SOLUBLE ADENYLYL CYCLASE"/>
    <property type="match status" value="1"/>
</dbReference>
<evidence type="ECO:0000313" key="5">
    <source>
        <dbReference type="Proteomes" id="UP000660745"/>
    </source>
</evidence>
<reference evidence="4" key="2">
    <citation type="submission" date="2020-09" db="EMBL/GenBank/DDBJ databases">
        <authorList>
            <person name="Sun Q."/>
            <person name="Zhou Y."/>
        </authorList>
    </citation>
    <scope>NUCLEOTIDE SEQUENCE</scope>
    <source>
        <strain evidence="4">CGMCC 4.7430</strain>
    </source>
</reference>
<gene>
    <name evidence="4" type="ORF">GCM10012278_36590</name>
</gene>
<dbReference type="Pfam" id="PF13191">
    <property type="entry name" value="AAA_16"/>
    <property type="match status" value="1"/>
</dbReference>
<dbReference type="Gene3D" id="1.25.40.10">
    <property type="entry name" value="Tetratricopeptide repeat domain"/>
    <property type="match status" value="1"/>
</dbReference>
<dbReference type="AlphaFoldDB" id="A0A918E5E1"/>